<dbReference type="PROSITE" id="PS51375">
    <property type="entry name" value="PPR"/>
    <property type="match status" value="3"/>
</dbReference>
<evidence type="ECO:0000256" key="1">
    <source>
        <dbReference type="ARBA" id="ARBA00007626"/>
    </source>
</evidence>
<reference evidence="4" key="1">
    <citation type="submission" date="2019-12" db="EMBL/GenBank/DDBJ databases">
        <title>Genome sequencing and annotation of Brassica cretica.</title>
        <authorList>
            <person name="Studholme D.J."/>
            <person name="Sarris P."/>
        </authorList>
    </citation>
    <scope>NUCLEOTIDE SEQUENCE</scope>
    <source>
        <strain evidence="4">PFS-109/04</strain>
        <tissue evidence="4">Leaf</tissue>
    </source>
</reference>
<dbReference type="NCBIfam" id="TIGR00756">
    <property type="entry name" value="PPR"/>
    <property type="match status" value="2"/>
</dbReference>
<dbReference type="Pfam" id="PF01535">
    <property type="entry name" value="PPR"/>
    <property type="match status" value="1"/>
</dbReference>
<comment type="caution">
    <text evidence="4">The sequence shown here is derived from an EMBL/GenBank/DDBJ whole genome shotgun (WGS) entry which is preliminary data.</text>
</comment>
<evidence type="ECO:0008006" key="6">
    <source>
        <dbReference type="Google" id="ProtNLM"/>
    </source>
</evidence>
<evidence type="ECO:0000313" key="5">
    <source>
        <dbReference type="Proteomes" id="UP000712600"/>
    </source>
</evidence>
<dbReference type="InterPro" id="IPR002885">
    <property type="entry name" value="PPR_rpt"/>
</dbReference>
<organism evidence="4 5">
    <name type="scientific">Brassica cretica</name>
    <name type="common">Mustard</name>
    <dbReference type="NCBI Taxonomy" id="69181"/>
    <lineage>
        <taxon>Eukaryota</taxon>
        <taxon>Viridiplantae</taxon>
        <taxon>Streptophyta</taxon>
        <taxon>Embryophyta</taxon>
        <taxon>Tracheophyta</taxon>
        <taxon>Spermatophyta</taxon>
        <taxon>Magnoliopsida</taxon>
        <taxon>eudicotyledons</taxon>
        <taxon>Gunneridae</taxon>
        <taxon>Pentapetalae</taxon>
        <taxon>rosids</taxon>
        <taxon>malvids</taxon>
        <taxon>Brassicales</taxon>
        <taxon>Brassicaceae</taxon>
        <taxon>Brassiceae</taxon>
        <taxon>Brassica</taxon>
    </lineage>
</organism>
<name>A0A8S9RHS3_BRACR</name>
<comment type="similarity">
    <text evidence="1">Belongs to the PPR family. P subfamily.</text>
</comment>
<dbReference type="Pfam" id="PF12854">
    <property type="entry name" value="PPR_1"/>
    <property type="match status" value="1"/>
</dbReference>
<feature type="repeat" description="PPR" evidence="3">
    <location>
        <begin position="130"/>
        <end position="164"/>
    </location>
</feature>
<keyword evidence="2" id="KW-0677">Repeat</keyword>
<dbReference type="PANTHER" id="PTHR47941">
    <property type="entry name" value="PENTATRICOPEPTIDE REPEAT-CONTAINING PROTEIN 3, MITOCHONDRIAL"/>
    <property type="match status" value="1"/>
</dbReference>
<evidence type="ECO:0000256" key="2">
    <source>
        <dbReference type="ARBA" id="ARBA00022737"/>
    </source>
</evidence>
<feature type="repeat" description="PPR" evidence="3">
    <location>
        <begin position="95"/>
        <end position="129"/>
    </location>
</feature>
<evidence type="ECO:0000256" key="3">
    <source>
        <dbReference type="PROSITE-ProRule" id="PRU00708"/>
    </source>
</evidence>
<dbReference type="InterPro" id="IPR011990">
    <property type="entry name" value="TPR-like_helical_dom_sf"/>
</dbReference>
<gene>
    <name evidence="4" type="ORF">F2Q69_00063543</name>
</gene>
<proteinExistence type="inferred from homology"/>
<dbReference type="Gene3D" id="1.25.40.10">
    <property type="entry name" value="Tetratricopeptide repeat domain"/>
    <property type="match status" value="2"/>
</dbReference>
<protein>
    <recommendedName>
        <fullName evidence="6">Pentacotripeptide-repeat region of PRORP domain-containing protein</fullName>
    </recommendedName>
</protein>
<feature type="repeat" description="PPR" evidence="3">
    <location>
        <begin position="45"/>
        <end position="79"/>
    </location>
</feature>
<evidence type="ECO:0000313" key="4">
    <source>
        <dbReference type="EMBL" id="KAF3572463.1"/>
    </source>
</evidence>
<accession>A0A8S9RHS3</accession>
<dbReference type="AlphaFoldDB" id="A0A8S9RHS3"/>
<sequence>MVRCRHPLPSLVDFSRLFSGIARTKQYDLVLHLCKKMELQGITHNNYTLTIVINCYCRRRKLGFAFSAMGKMLKLGVSESMALIDRMMDNGCQPDEATYGPVTNRMCKSWNTASALDLLRKMEDRKVNPQVVTYSMIIDGLCKDGRLEDALRLFNEMETKGIKANVFYVQLSHKRLL</sequence>
<dbReference type="Proteomes" id="UP000712600">
    <property type="component" value="Unassembled WGS sequence"/>
</dbReference>
<dbReference type="EMBL" id="QGKX02000095">
    <property type="protein sequence ID" value="KAF3572463.1"/>
    <property type="molecule type" value="Genomic_DNA"/>
</dbReference>